<reference evidence="2" key="1">
    <citation type="submission" date="2022-08" db="EMBL/GenBank/DDBJ databases">
        <title>Draft genome sequencing of Roseisolibacter agri AW1220.</title>
        <authorList>
            <person name="Tobiishi Y."/>
            <person name="Tonouchi A."/>
        </authorList>
    </citation>
    <scope>NUCLEOTIDE SEQUENCE</scope>
    <source>
        <strain evidence="2">AW1220</strain>
    </source>
</reference>
<sequence>MSRCPSPLARLASAVVLLATSAGVLSAQIPAADTARRAFADSWFWGVKGGAARFGTVTDGYKIAPLAGADWLITRRRAALLVSAEQSFFEHTSAVAEPGVPGMGRVVDLKDARRYSATVLAVPGMLGPVRPYAGLGLAIDVMRDASPQGDFESASHWASVQDEIDDGSSKASVLLVAGGQVQFGRAAVFLQANATPAQTRSLWNRGGVAQLEAGFRFNVAPSREY</sequence>
<keyword evidence="1" id="KW-0732">Signal</keyword>
<feature type="chain" id="PRO_5041340320" description="Outer membrane protein beta-barrel domain-containing protein" evidence="1">
    <location>
        <begin position="28"/>
        <end position="225"/>
    </location>
</feature>
<evidence type="ECO:0000313" key="3">
    <source>
        <dbReference type="Proteomes" id="UP001161325"/>
    </source>
</evidence>
<name>A0AA37QKC6_9BACT</name>
<proteinExistence type="predicted"/>
<evidence type="ECO:0008006" key="4">
    <source>
        <dbReference type="Google" id="ProtNLM"/>
    </source>
</evidence>
<comment type="caution">
    <text evidence="2">The sequence shown here is derived from an EMBL/GenBank/DDBJ whole genome shotgun (WGS) entry which is preliminary data.</text>
</comment>
<evidence type="ECO:0000313" key="2">
    <source>
        <dbReference type="EMBL" id="GLC28503.1"/>
    </source>
</evidence>
<feature type="signal peptide" evidence="1">
    <location>
        <begin position="1"/>
        <end position="27"/>
    </location>
</feature>
<dbReference type="Proteomes" id="UP001161325">
    <property type="component" value="Unassembled WGS sequence"/>
</dbReference>
<organism evidence="2 3">
    <name type="scientific">Roseisolibacter agri</name>
    <dbReference type="NCBI Taxonomy" id="2014610"/>
    <lineage>
        <taxon>Bacteria</taxon>
        <taxon>Pseudomonadati</taxon>
        <taxon>Gemmatimonadota</taxon>
        <taxon>Gemmatimonadia</taxon>
        <taxon>Gemmatimonadales</taxon>
        <taxon>Gemmatimonadaceae</taxon>
        <taxon>Roseisolibacter</taxon>
    </lineage>
</organism>
<dbReference type="RefSeq" id="WP_284352900.1">
    <property type="nucleotide sequence ID" value="NZ_BRXS01000011.1"/>
</dbReference>
<gene>
    <name evidence="2" type="ORF">rosag_50160</name>
</gene>
<keyword evidence="3" id="KW-1185">Reference proteome</keyword>
<dbReference type="AlphaFoldDB" id="A0AA37QKC6"/>
<accession>A0AA37QKC6</accession>
<protein>
    <recommendedName>
        <fullName evidence="4">Outer membrane protein beta-barrel domain-containing protein</fullName>
    </recommendedName>
</protein>
<evidence type="ECO:0000256" key="1">
    <source>
        <dbReference type="SAM" id="SignalP"/>
    </source>
</evidence>
<dbReference type="EMBL" id="BRXS01000011">
    <property type="protein sequence ID" value="GLC28503.1"/>
    <property type="molecule type" value="Genomic_DNA"/>
</dbReference>